<evidence type="ECO:0000313" key="4">
    <source>
        <dbReference type="Proteomes" id="UP000224006"/>
    </source>
</evidence>
<dbReference type="PROSITE" id="PS50191">
    <property type="entry name" value="CRAL_TRIO"/>
    <property type="match status" value="1"/>
</dbReference>
<gene>
    <name evidence="3" type="ORF">BESB_080620</name>
</gene>
<name>A0A2A9MD20_BESBE</name>
<keyword evidence="4" id="KW-1185">Reference proteome</keyword>
<dbReference type="RefSeq" id="XP_029217855.1">
    <property type="nucleotide sequence ID" value="XM_029366424.1"/>
</dbReference>
<dbReference type="Gene3D" id="3.40.525.10">
    <property type="entry name" value="CRAL-TRIO lipid binding domain"/>
    <property type="match status" value="1"/>
</dbReference>
<dbReference type="AlphaFoldDB" id="A0A2A9MD20"/>
<dbReference type="KEGG" id="bbes:BESB_080620"/>
<feature type="compositionally biased region" description="Low complexity" evidence="1">
    <location>
        <begin position="8"/>
        <end position="22"/>
    </location>
</feature>
<dbReference type="Proteomes" id="UP000224006">
    <property type="component" value="Chromosome VII"/>
</dbReference>
<dbReference type="VEuPathDB" id="ToxoDB:BESB_080620"/>
<comment type="caution">
    <text evidence="3">The sequence shown here is derived from an EMBL/GenBank/DDBJ whole genome shotgun (WGS) entry which is preliminary data.</text>
</comment>
<feature type="compositionally biased region" description="Basic and acidic residues" evidence="1">
    <location>
        <begin position="26"/>
        <end position="40"/>
    </location>
</feature>
<dbReference type="GeneID" id="40312989"/>
<feature type="compositionally biased region" description="Basic and acidic residues" evidence="1">
    <location>
        <begin position="62"/>
        <end position="85"/>
    </location>
</feature>
<dbReference type="EMBL" id="NWUJ01000008">
    <property type="protein sequence ID" value="PFH33846.1"/>
    <property type="molecule type" value="Genomic_DNA"/>
</dbReference>
<reference evidence="3 4" key="1">
    <citation type="submission" date="2017-09" db="EMBL/GenBank/DDBJ databases">
        <title>Genome sequencing of Besnoitia besnoiti strain Bb-Ger1.</title>
        <authorList>
            <person name="Schares G."/>
            <person name="Venepally P."/>
            <person name="Lorenzi H.A."/>
        </authorList>
    </citation>
    <scope>NUCLEOTIDE SEQUENCE [LARGE SCALE GENOMIC DNA]</scope>
    <source>
        <strain evidence="3 4">Bb-Ger1</strain>
    </source>
</reference>
<evidence type="ECO:0000256" key="1">
    <source>
        <dbReference type="SAM" id="MobiDB-lite"/>
    </source>
</evidence>
<feature type="compositionally biased region" description="Polar residues" evidence="1">
    <location>
        <begin position="90"/>
        <end position="100"/>
    </location>
</feature>
<dbReference type="InterPro" id="IPR001251">
    <property type="entry name" value="CRAL-TRIO_dom"/>
</dbReference>
<evidence type="ECO:0000259" key="2">
    <source>
        <dbReference type="PROSITE" id="PS50191"/>
    </source>
</evidence>
<protein>
    <recommendedName>
        <fullName evidence="2">CRAL-TRIO domain-containing protein</fullName>
    </recommendedName>
</protein>
<sequence>MANRYSQPALTSAEALASAAPDALDDDRRERQDARDKAPEESNSPQGVFEGGEAAARVSRKSPREFAADAELSRSRDASSGRNDNDESAENQGNLAAQASSHEDPAAALCRDWRTPHAFLSKAATAESLRIPPKLDLTAALMPFYFYGHDKRGNYILVTKFSDFNVPMIRRQLSDLDIRSFFRFKNLAWFGRIAPSPTASSIVVSDAAGTDIARVVLQGGILVAKSYVQAMTSTIPDVGVRVSEIHIMNVPRAAAFLLGIVRALSPKEIQFFTYASRQEFLDKMGDVIGLENLPTHFGGTNAVPIHISELEACFDEFVREARAAEVERRLKELERQEEKERQEMERQFHFLFD</sequence>
<dbReference type="Pfam" id="PF00650">
    <property type="entry name" value="CRAL_TRIO"/>
    <property type="match status" value="1"/>
</dbReference>
<dbReference type="SUPFAM" id="SSF52087">
    <property type="entry name" value="CRAL/TRIO domain"/>
    <property type="match status" value="1"/>
</dbReference>
<feature type="domain" description="CRAL-TRIO" evidence="2">
    <location>
        <begin position="134"/>
        <end position="305"/>
    </location>
</feature>
<dbReference type="InterPro" id="IPR036865">
    <property type="entry name" value="CRAL-TRIO_dom_sf"/>
</dbReference>
<evidence type="ECO:0000313" key="3">
    <source>
        <dbReference type="EMBL" id="PFH33846.1"/>
    </source>
</evidence>
<organism evidence="3 4">
    <name type="scientific">Besnoitia besnoiti</name>
    <name type="common">Apicomplexan protozoan</name>
    <dbReference type="NCBI Taxonomy" id="94643"/>
    <lineage>
        <taxon>Eukaryota</taxon>
        <taxon>Sar</taxon>
        <taxon>Alveolata</taxon>
        <taxon>Apicomplexa</taxon>
        <taxon>Conoidasida</taxon>
        <taxon>Coccidia</taxon>
        <taxon>Eucoccidiorida</taxon>
        <taxon>Eimeriorina</taxon>
        <taxon>Sarcocystidae</taxon>
        <taxon>Besnoitia</taxon>
    </lineage>
</organism>
<proteinExistence type="predicted"/>
<feature type="region of interest" description="Disordered" evidence="1">
    <location>
        <begin position="1"/>
        <end position="101"/>
    </location>
</feature>
<dbReference type="OrthoDB" id="1434354at2759"/>
<accession>A0A2A9MD20</accession>